<keyword evidence="8 9" id="KW-0413">Isomerase</keyword>
<name>A0A8J3CTV6_9BACT</name>
<evidence type="ECO:0000256" key="3">
    <source>
        <dbReference type="ARBA" id="ARBA00012572"/>
    </source>
</evidence>
<dbReference type="GO" id="GO:0000162">
    <property type="term" value="P:L-tryptophan biosynthetic process"/>
    <property type="evidence" value="ECO:0007669"/>
    <property type="project" value="UniProtKB-UniRule"/>
</dbReference>
<reference evidence="11" key="1">
    <citation type="journal article" date="2014" name="Int. J. Syst. Evol. Microbiol.">
        <title>Complete genome sequence of Corynebacterium casei LMG S-19264T (=DSM 44701T), isolated from a smear-ripened cheese.</title>
        <authorList>
            <consortium name="US DOE Joint Genome Institute (JGI-PGF)"/>
            <person name="Walter F."/>
            <person name="Albersmeier A."/>
            <person name="Kalinowski J."/>
            <person name="Ruckert C."/>
        </authorList>
    </citation>
    <scope>NUCLEOTIDE SEQUENCE</scope>
    <source>
        <strain evidence="11">KCTC 23224</strain>
    </source>
</reference>
<keyword evidence="7 9" id="KW-0057">Aromatic amino acid biosynthesis</keyword>
<keyword evidence="6 9" id="KW-0822">Tryptophan biosynthesis</keyword>
<dbReference type="PANTHER" id="PTHR42894:SF1">
    <property type="entry name" value="N-(5'-PHOSPHORIBOSYL)ANTHRANILATE ISOMERASE"/>
    <property type="match status" value="1"/>
</dbReference>
<dbReference type="GO" id="GO:0004640">
    <property type="term" value="F:phosphoribosylanthranilate isomerase activity"/>
    <property type="evidence" value="ECO:0007669"/>
    <property type="project" value="UniProtKB-UniRule"/>
</dbReference>
<gene>
    <name evidence="9 11" type="primary">trpF</name>
    <name evidence="11" type="ORF">GCM10008106_06380</name>
</gene>
<protein>
    <recommendedName>
        <fullName evidence="4 9">N-(5'-phosphoribosyl)anthranilate isomerase</fullName>
        <shortName evidence="9">PRAI</shortName>
        <ecNumber evidence="3 9">5.3.1.24</ecNumber>
    </recommendedName>
</protein>
<feature type="domain" description="N-(5'phosphoribosyl) anthranilate isomerase (PRAI)" evidence="10">
    <location>
        <begin position="4"/>
        <end position="202"/>
    </location>
</feature>
<dbReference type="CDD" id="cd00405">
    <property type="entry name" value="PRAI"/>
    <property type="match status" value="1"/>
</dbReference>
<evidence type="ECO:0000256" key="4">
    <source>
        <dbReference type="ARBA" id="ARBA00022272"/>
    </source>
</evidence>
<comment type="caution">
    <text evidence="11">The sequence shown here is derived from an EMBL/GenBank/DDBJ whole genome shotgun (WGS) entry which is preliminary data.</text>
</comment>
<evidence type="ECO:0000313" key="12">
    <source>
        <dbReference type="Proteomes" id="UP000642809"/>
    </source>
</evidence>
<dbReference type="PANTHER" id="PTHR42894">
    <property type="entry name" value="N-(5'-PHOSPHORIBOSYL)ANTHRANILATE ISOMERASE"/>
    <property type="match status" value="1"/>
</dbReference>
<dbReference type="RefSeq" id="WP_189579009.1">
    <property type="nucleotide sequence ID" value="NZ_BMYF01000003.1"/>
</dbReference>
<evidence type="ECO:0000256" key="6">
    <source>
        <dbReference type="ARBA" id="ARBA00022822"/>
    </source>
</evidence>
<dbReference type="Pfam" id="PF00697">
    <property type="entry name" value="PRAI"/>
    <property type="match status" value="1"/>
</dbReference>
<dbReference type="HAMAP" id="MF_00135">
    <property type="entry name" value="PRAI"/>
    <property type="match status" value="1"/>
</dbReference>
<dbReference type="UniPathway" id="UPA00035">
    <property type="reaction ID" value="UER00042"/>
</dbReference>
<sequence>MLIKVCGMRDLENIQNLQARVQPDYMGLIFYPPSPRYVGDKDPGVYHSIQLRKVGVFVDEELEKVLDRVKTYGLNGVQLHGKESKDYILELKKHTNVFVWKVWSVKEELNWESLRPYEELIDAFLFDTFTEAHGGSGKLFNWQLLANYPFDKPFFLSGGLSLTHAAEITQLKSKIPQLVGVDLNSKFEISPGLKDIEQLVAFKNSLLNTEINEGSI</sequence>
<evidence type="ECO:0000256" key="8">
    <source>
        <dbReference type="ARBA" id="ARBA00023235"/>
    </source>
</evidence>
<dbReference type="Gene3D" id="3.20.20.70">
    <property type="entry name" value="Aldolase class I"/>
    <property type="match status" value="1"/>
</dbReference>
<dbReference type="InterPro" id="IPR011060">
    <property type="entry name" value="RibuloseP-bd_barrel"/>
</dbReference>
<dbReference type="Proteomes" id="UP000642809">
    <property type="component" value="Unassembled WGS sequence"/>
</dbReference>
<comment type="similarity">
    <text evidence="9">Belongs to the TrpF family.</text>
</comment>
<evidence type="ECO:0000256" key="9">
    <source>
        <dbReference type="HAMAP-Rule" id="MF_00135"/>
    </source>
</evidence>
<reference evidence="11" key="2">
    <citation type="submission" date="2020-09" db="EMBL/GenBank/DDBJ databases">
        <authorList>
            <person name="Sun Q."/>
            <person name="Kim S."/>
        </authorList>
    </citation>
    <scope>NUCLEOTIDE SEQUENCE</scope>
    <source>
        <strain evidence="11">KCTC 23224</strain>
    </source>
</reference>
<keyword evidence="5 9" id="KW-0028">Amino-acid biosynthesis</keyword>
<dbReference type="InterPro" id="IPR013785">
    <property type="entry name" value="Aldolase_TIM"/>
</dbReference>
<organism evidence="11 12">
    <name type="scientific">Mongoliitalea lutea</name>
    <dbReference type="NCBI Taxonomy" id="849756"/>
    <lineage>
        <taxon>Bacteria</taxon>
        <taxon>Pseudomonadati</taxon>
        <taxon>Bacteroidota</taxon>
        <taxon>Cytophagia</taxon>
        <taxon>Cytophagales</taxon>
        <taxon>Cyclobacteriaceae</taxon>
        <taxon>Mongoliitalea</taxon>
    </lineage>
</organism>
<dbReference type="EC" id="5.3.1.24" evidence="3 9"/>
<keyword evidence="12" id="KW-1185">Reference proteome</keyword>
<comment type="pathway">
    <text evidence="2 9">Amino-acid biosynthesis; L-tryptophan biosynthesis; L-tryptophan from chorismate: step 3/5.</text>
</comment>
<evidence type="ECO:0000256" key="2">
    <source>
        <dbReference type="ARBA" id="ARBA00004664"/>
    </source>
</evidence>
<dbReference type="SUPFAM" id="SSF51366">
    <property type="entry name" value="Ribulose-phoshate binding barrel"/>
    <property type="match status" value="1"/>
</dbReference>
<evidence type="ECO:0000259" key="10">
    <source>
        <dbReference type="Pfam" id="PF00697"/>
    </source>
</evidence>
<evidence type="ECO:0000256" key="5">
    <source>
        <dbReference type="ARBA" id="ARBA00022605"/>
    </source>
</evidence>
<dbReference type="AlphaFoldDB" id="A0A8J3CTV6"/>
<comment type="catalytic activity">
    <reaction evidence="1 9">
        <text>N-(5-phospho-beta-D-ribosyl)anthranilate = 1-(2-carboxyphenylamino)-1-deoxy-D-ribulose 5-phosphate</text>
        <dbReference type="Rhea" id="RHEA:21540"/>
        <dbReference type="ChEBI" id="CHEBI:18277"/>
        <dbReference type="ChEBI" id="CHEBI:58613"/>
        <dbReference type="EC" id="5.3.1.24"/>
    </reaction>
</comment>
<evidence type="ECO:0000256" key="7">
    <source>
        <dbReference type="ARBA" id="ARBA00023141"/>
    </source>
</evidence>
<evidence type="ECO:0000313" key="11">
    <source>
        <dbReference type="EMBL" id="GHB28464.1"/>
    </source>
</evidence>
<evidence type="ECO:0000256" key="1">
    <source>
        <dbReference type="ARBA" id="ARBA00001164"/>
    </source>
</evidence>
<dbReference type="InterPro" id="IPR001240">
    <property type="entry name" value="PRAI_dom"/>
</dbReference>
<dbReference type="EMBL" id="BMYF01000003">
    <property type="protein sequence ID" value="GHB28464.1"/>
    <property type="molecule type" value="Genomic_DNA"/>
</dbReference>
<proteinExistence type="inferred from homology"/>
<accession>A0A8J3CTV6</accession>
<dbReference type="InterPro" id="IPR044643">
    <property type="entry name" value="TrpF_fam"/>
</dbReference>